<sequence>MKKILPLVGLALLTSACATQTPPPEPQVITKVVKQNTAPVEKKGYDDGCKDAMRAQFLPTKEVVDSYDKVSQAAYLKGWEMGYRRCVIGLGPVKINSTMPAGQNH</sequence>
<organism evidence="2 3">
    <name type="scientific">Photobacterium leiognathi subsp. mandapamensis</name>
    <name type="common">Photobacterium mandapamensis</name>
    <dbReference type="NCBI Taxonomy" id="48408"/>
    <lineage>
        <taxon>Bacteria</taxon>
        <taxon>Pseudomonadati</taxon>
        <taxon>Pseudomonadota</taxon>
        <taxon>Gammaproteobacteria</taxon>
        <taxon>Vibrionales</taxon>
        <taxon>Vibrionaceae</taxon>
        <taxon>Photobacterium</taxon>
    </lineage>
</organism>
<keyword evidence="1" id="KW-0732">Signal</keyword>
<dbReference type="RefSeq" id="WP_107185701.1">
    <property type="nucleotide sequence ID" value="NZ_CP131574.1"/>
</dbReference>
<evidence type="ECO:0008006" key="4">
    <source>
        <dbReference type="Google" id="ProtNLM"/>
    </source>
</evidence>
<gene>
    <name evidence="2" type="ORF">C0W93_16010</name>
</gene>
<dbReference type="Proteomes" id="UP000240530">
    <property type="component" value="Unassembled WGS sequence"/>
</dbReference>
<protein>
    <recommendedName>
        <fullName evidence="4">Lipoprotein</fullName>
    </recommendedName>
</protein>
<proteinExistence type="predicted"/>
<dbReference type="EMBL" id="PYNS01000021">
    <property type="protein sequence ID" value="PSV09176.1"/>
    <property type="molecule type" value="Genomic_DNA"/>
</dbReference>
<dbReference type="AlphaFoldDB" id="A0A2T3KS36"/>
<comment type="caution">
    <text evidence="2">The sequence shown here is derived from an EMBL/GenBank/DDBJ whole genome shotgun (WGS) entry which is preliminary data.</text>
</comment>
<feature type="signal peptide" evidence="1">
    <location>
        <begin position="1"/>
        <end position="18"/>
    </location>
</feature>
<name>A0A2T3KS36_PHOLD</name>
<reference evidence="2 3" key="1">
    <citation type="submission" date="2018-03" db="EMBL/GenBank/DDBJ databases">
        <title>Whole genome sequencing of Histamine producing bacteria.</title>
        <authorList>
            <person name="Butler K."/>
        </authorList>
    </citation>
    <scope>NUCLEOTIDE SEQUENCE [LARGE SCALE GENOMIC DNA]</scope>
    <source>
        <strain evidence="2 3">Res.4.1</strain>
    </source>
</reference>
<feature type="chain" id="PRO_5015731202" description="Lipoprotein" evidence="1">
    <location>
        <begin position="19"/>
        <end position="105"/>
    </location>
</feature>
<dbReference type="PROSITE" id="PS51257">
    <property type="entry name" value="PROKAR_LIPOPROTEIN"/>
    <property type="match status" value="1"/>
</dbReference>
<accession>A0A2T3KS36</accession>
<evidence type="ECO:0000313" key="3">
    <source>
        <dbReference type="Proteomes" id="UP000240530"/>
    </source>
</evidence>
<evidence type="ECO:0000256" key="1">
    <source>
        <dbReference type="SAM" id="SignalP"/>
    </source>
</evidence>
<evidence type="ECO:0000313" key="2">
    <source>
        <dbReference type="EMBL" id="PSV09176.1"/>
    </source>
</evidence>